<accession>A0AAF1BYV6</accession>
<dbReference type="EMBL" id="CP138359">
    <property type="protein sequence ID" value="WPF82427.1"/>
    <property type="molecule type" value="Genomic_DNA"/>
</dbReference>
<dbReference type="InterPro" id="IPR004352">
    <property type="entry name" value="GH114_TIM-barrel"/>
</dbReference>
<feature type="domain" description="Glycoside-hydrolase family GH114 TIM-barrel" evidence="2">
    <location>
        <begin position="86"/>
        <end position="286"/>
    </location>
</feature>
<feature type="region of interest" description="Disordered" evidence="1">
    <location>
        <begin position="40"/>
        <end position="76"/>
    </location>
</feature>
<dbReference type="SUPFAM" id="SSF51445">
    <property type="entry name" value="(Trans)glycosidases"/>
    <property type="match status" value="1"/>
</dbReference>
<gene>
    <name evidence="3" type="ORF">SANBI_000029</name>
</gene>
<dbReference type="Gene3D" id="3.20.20.70">
    <property type="entry name" value="Aldolase class I"/>
    <property type="match status" value="1"/>
</dbReference>
<evidence type="ECO:0000259" key="2">
    <source>
        <dbReference type="Pfam" id="PF03537"/>
    </source>
</evidence>
<evidence type="ECO:0000313" key="4">
    <source>
        <dbReference type="Proteomes" id="UP001304340"/>
    </source>
</evidence>
<sequence>MSVAPAPHPPRRADRRTHHGRMLLCAALTVVLAGCATDPAPDDTDDQVPATSATVGPVPDDAGSSGATGSTARPEVSLLPAGAQVDYQLGGAYDPPQGVTVVVRDVTAEPAGLGYDLCYVNGFQTQPGDSEAWLSDHPDLVLHVDGAPLEDPDWPDELLLDTSTAEKREAIAEILGEQVDTCAEKGFDAVEPDNLDSYTRSHGLLTEADNLALASLLVERAHAAGMAIAQKNTVELGDRGKAAGFDLAVAEDCAVYDECGDYTAVYGRQVIEIVYDDAPDFEELLETSCADHGHGDDSIPVVGRDRPLSLPGDPGYTFVTC</sequence>
<dbReference type="Proteomes" id="UP001304340">
    <property type="component" value="Chromosome"/>
</dbReference>
<dbReference type="KEGG" id="sbil:SANBI_000029"/>
<dbReference type="InterPro" id="IPR017853">
    <property type="entry name" value="GH"/>
</dbReference>
<protein>
    <submittedName>
        <fullName evidence="3">Endo alpha-1,4 polygalactosaminidase</fullName>
    </submittedName>
</protein>
<name>A0AAF1BYV6_9MICO</name>
<keyword evidence="4" id="KW-1185">Reference proteome</keyword>
<proteinExistence type="predicted"/>
<dbReference type="RefSeq" id="WP_319157808.1">
    <property type="nucleotide sequence ID" value="NZ_CP138359.1"/>
</dbReference>
<evidence type="ECO:0000313" key="3">
    <source>
        <dbReference type="EMBL" id="WPF82427.1"/>
    </source>
</evidence>
<reference evidence="4" key="1">
    <citation type="submission" date="2023-11" db="EMBL/GenBank/DDBJ databases">
        <authorList>
            <person name="Helweg L.P."/>
            <person name="Kiel A."/>
            <person name="Hitz F."/>
            <person name="Ruckert-Reed C."/>
            <person name="Busche T."/>
            <person name="Kaltschmidt B."/>
            <person name="Kaltschmidt C."/>
        </authorList>
    </citation>
    <scope>NUCLEOTIDE SEQUENCE [LARGE SCALE GENOMIC DNA]</scope>
    <source>
        <strain evidence="4">4.1</strain>
    </source>
</reference>
<dbReference type="PANTHER" id="PTHR35273:SF2">
    <property type="entry name" value="ALPHA-GALACTOSIDASE"/>
    <property type="match status" value="1"/>
</dbReference>
<dbReference type="AlphaFoldDB" id="A0AAF1BYV6"/>
<evidence type="ECO:0000256" key="1">
    <source>
        <dbReference type="SAM" id="MobiDB-lite"/>
    </source>
</evidence>
<dbReference type="PANTHER" id="PTHR35273">
    <property type="entry name" value="ALPHA-1,4 POLYGALACTOSAMINIDASE, PUTATIVE (AFU_ORTHOLOGUE AFUA_3G07890)-RELATED"/>
    <property type="match status" value="1"/>
</dbReference>
<dbReference type="InterPro" id="IPR013785">
    <property type="entry name" value="Aldolase_TIM"/>
</dbReference>
<organism evidence="3 4">
    <name type="scientific">Sanguibacter biliveldensis</name>
    <dbReference type="NCBI Taxonomy" id="3030830"/>
    <lineage>
        <taxon>Bacteria</taxon>
        <taxon>Bacillati</taxon>
        <taxon>Actinomycetota</taxon>
        <taxon>Actinomycetes</taxon>
        <taxon>Micrococcales</taxon>
        <taxon>Sanguibacteraceae</taxon>
        <taxon>Sanguibacter</taxon>
    </lineage>
</organism>
<dbReference type="Pfam" id="PF03537">
    <property type="entry name" value="Glyco_hydro_114"/>
    <property type="match status" value="1"/>
</dbReference>